<dbReference type="PANTHER" id="PTHR43792">
    <property type="entry name" value="GNAT FAMILY, PUTATIVE (AFU_ORTHOLOGUE AFUA_3G00765)-RELATED-RELATED"/>
    <property type="match status" value="1"/>
</dbReference>
<accession>A0A7H0VBI7</accession>
<keyword evidence="2" id="KW-0808">Transferase</keyword>
<organism evidence="2 3">
    <name type="scientific">Croceimicrobium hydrocarbonivorans</name>
    <dbReference type="NCBI Taxonomy" id="2761580"/>
    <lineage>
        <taxon>Bacteria</taxon>
        <taxon>Pseudomonadati</taxon>
        <taxon>Bacteroidota</taxon>
        <taxon>Flavobacteriia</taxon>
        <taxon>Flavobacteriales</taxon>
        <taxon>Owenweeksiaceae</taxon>
        <taxon>Croceimicrobium</taxon>
    </lineage>
</organism>
<dbReference type="Gene3D" id="3.40.630.30">
    <property type="match status" value="1"/>
</dbReference>
<feature type="domain" description="N-acetyltransferase" evidence="1">
    <location>
        <begin position="7"/>
        <end position="161"/>
    </location>
</feature>
<evidence type="ECO:0000259" key="1">
    <source>
        <dbReference type="PROSITE" id="PS51186"/>
    </source>
</evidence>
<dbReference type="PANTHER" id="PTHR43792:SF1">
    <property type="entry name" value="N-ACETYLTRANSFERASE DOMAIN-CONTAINING PROTEIN"/>
    <property type="match status" value="1"/>
</dbReference>
<evidence type="ECO:0000313" key="3">
    <source>
        <dbReference type="Proteomes" id="UP000516305"/>
    </source>
</evidence>
<name>A0A7H0VBI7_9FLAO</name>
<keyword evidence="3" id="KW-1185">Reference proteome</keyword>
<gene>
    <name evidence="2" type="ORF">H4K34_11940</name>
</gene>
<evidence type="ECO:0000313" key="2">
    <source>
        <dbReference type="EMBL" id="QNR23085.1"/>
    </source>
</evidence>
<dbReference type="PROSITE" id="PS51186">
    <property type="entry name" value="GNAT"/>
    <property type="match status" value="1"/>
</dbReference>
<dbReference type="Pfam" id="PF13302">
    <property type="entry name" value="Acetyltransf_3"/>
    <property type="match status" value="1"/>
</dbReference>
<proteinExistence type="predicted"/>
<dbReference type="Proteomes" id="UP000516305">
    <property type="component" value="Chromosome"/>
</dbReference>
<dbReference type="EMBL" id="CP060139">
    <property type="protein sequence ID" value="QNR23085.1"/>
    <property type="molecule type" value="Genomic_DNA"/>
</dbReference>
<dbReference type="RefSeq" id="WP_210757621.1">
    <property type="nucleotide sequence ID" value="NZ_CP060139.1"/>
</dbReference>
<dbReference type="AlphaFoldDB" id="A0A7H0VBI7"/>
<dbReference type="InterPro" id="IPR000182">
    <property type="entry name" value="GNAT_dom"/>
</dbReference>
<dbReference type="InterPro" id="IPR016181">
    <property type="entry name" value="Acyl_CoA_acyltransferase"/>
</dbReference>
<dbReference type="KEGG" id="chyd:H4K34_11940"/>
<dbReference type="GO" id="GO:0016747">
    <property type="term" value="F:acyltransferase activity, transferring groups other than amino-acyl groups"/>
    <property type="evidence" value="ECO:0007669"/>
    <property type="project" value="InterPro"/>
</dbReference>
<dbReference type="SUPFAM" id="SSF55729">
    <property type="entry name" value="Acyl-CoA N-acyltransferases (Nat)"/>
    <property type="match status" value="1"/>
</dbReference>
<sequence>MLSTKRAYLRPLESSDFELLLEMYLEPDSNKYIAPLKDRSPEFYLIFLQTKQQQNQKEMGFWVAVEKASDQIIGTVNLNTYAPLAITHIGCHLRSAFWGKSYATELLSTMIKYGFEERDLPCIHGVFERDNLASRRLMKKLGFSFYRKEFVNEVPLEVYRLTIDEYQSS</sequence>
<protein>
    <submittedName>
        <fullName evidence="2">GNAT family N-acetyltransferase</fullName>
    </submittedName>
</protein>
<reference evidence="2 3" key="1">
    <citation type="submission" date="2020-08" db="EMBL/GenBank/DDBJ databases">
        <title>Croceimicrobium hydrocarbonivorans gen. nov., sp. nov., a novel marine bacterium isolated from a bacterial consortium that degrades polyethylene terephthalate.</title>
        <authorList>
            <person name="Liu R."/>
        </authorList>
    </citation>
    <scope>NUCLEOTIDE SEQUENCE [LARGE SCALE GENOMIC DNA]</scope>
    <source>
        <strain evidence="2 3">A20-9</strain>
    </source>
</reference>
<dbReference type="InterPro" id="IPR051531">
    <property type="entry name" value="N-acetyltransferase"/>
</dbReference>